<comment type="similarity">
    <text evidence="1">Belongs to the NSE1 family.</text>
</comment>
<evidence type="ECO:0000313" key="2">
    <source>
        <dbReference type="EMBL" id="SCV03600.1"/>
    </source>
</evidence>
<gene>
    <name evidence="2" type="ORF">LAMI_0H09472G</name>
</gene>
<dbReference type="PANTHER" id="PTHR20973:SF0">
    <property type="entry name" value="NON-STRUCTURAL MAINTENANCE OF CHROMOSOMES ELEMENT 1 HOMOLOG"/>
    <property type="match status" value="1"/>
</dbReference>
<dbReference type="GO" id="GO:0008270">
    <property type="term" value="F:zinc ion binding"/>
    <property type="evidence" value="ECO:0007669"/>
    <property type="project" value="UniProtKB-KW"/>
</dbReference>
<keyword evidence="1" id="KW-0479">Metal-binding</keyword>
<organism evidence="2 3">
    <name type="scientific">Lachancea mirantina</name>
    <dbReference type="NCBI Taxonomy" id="1230905"/>
    <lineage>
        <taxon>Eukaryota</taxon>
        <taxon>Fungi</taxon>
        <taxon>Dikarya</taxon>
        <taxon>Ascomycota</taxon>
        <taxon>Saccharomycotina</taxon>
        <taxon>Saccharomycetes</taxon>
        <taxon>Saccharomycetales</taxon>
        <taxon>Saccharomycetaceae</taxon>
        <taxon>Lachancea</taxon>
    </lineage>
</organism>
<name>A0A1G4KGF7_9SACH</name>
<dbReference type="InterPro" id="IPR036388">
    <property type="entry name" value="WH-like_DNA-bd_sf"/>
</dbReference>
<comment type="subunit">
    <text evidence="1">Component of the Smc5-Smc6 complex.</text>
</comment>
<keyword evidence="1" id="KW-0862">Zinc</keyword>
<dbReference type="Proteomes" id="UP000191024">
    <property type="component" value="Chromosome H"/>
</dbReference>
<dbReference type="Pfam" id="PF07574">
    <property type="entry name" value="SMC_Nse1"/>
    <property type="match status" value="1"/>
</dbReference>
<dbReference type="AlphaFoldDB" id="A0A1G4KGF7"/>
<reference evidence="3" key="1">
    <citation type="submission" date="2016-03" db="EMBL/GenBank/DDBJ databases">
        <authorList>
            <person name="Devillers H."/>
        </authorList>
    </citation>
    <scope>NUCLEOTIDE SEQUENCE [LARGE SCALE GENOMIC DNA]</scope>
</reference>
<dbReference type="GO" id="GO:0000724">
    <property type="term" value="P:double-strand break repair via homologous recombination"/>
    <property type="evidence" value="ECO:0007669"/>
    <property type="project" value="TreeGrafter"/>
</dbReference>
<dbReference type="GO" id="GO:0005634">
    <property type="term" value="C:nucleus"/>
    <property type="evidence" value="ECO:0007669"/>
    <property type="project" value="UniProtKB-SubCell"/>
</dbReference>
<keyword evidence="1" id="KW-0539">Nucleus</keyword>
<dbReference type="GO" id="GO:0061630">
    <property type="term" value="F:ubiquitin protein ligase activity"/>
    <property type="evidence" value="ECO:0007669"/>
    <property type="project" value="UniProtKB-EC"/>
</dbReference>
<dbReference type="STRING" id="1230905.A0A1G4KGF7"/>
<protein>
    <recommendedName>
        <fullName evidence="1">Non-structural maintenance of chromosomes element 1 homolog</fullName>
        <ecNumber evidence="1">2.3.2.27</ecNumber>
    </recommendedName>
</protein>
<dbReference type="EMBL" id="LT598468">
    <property type="protein sequence ID" value="SCV03600.1"/>
    <property type="molecule type" value="Genomic_DNA"/>
</dbReference>
<keyword evidence="1" id="KW-0863">Zinc-finger</keyword>
<dbReference type="OrthoDB" id="185455at2759"/>
<comment type="catalytic activity">
    <reaction evidence="1">
        <text>S-ubiquitinyl-[E2 ubiquitin-conjugating enzyme]-L-cysteine + [acceptor protein]-L-lysine = [E2 ubiquitin-conjugating enzyme]-L-cysteine + N(6)-ubiquitinyl-[acceptor protein]-L-lysine.</text>
        <dbReference type="EC" id="2.3.2.27"/>
    </reaction>
</comment>
<dbReference type="Gene3D" id="1.10.10.10">
    <property type="entry name" value="Winged helix-like DNA-binding domain superfamily/Winged helix DNA-binding domain"/>
    <property type="match status" value="1"/>
</dbReference>
<comment type="function">
    <text evidence="1">Acts in a DNA repair pathway for removal of UV-induced DNA damage that is distinct from classical nucleotide excision repair and in repair of ionizing radiation damage. Functions in homologous recombination repair of DNA double strand breaks and in recovery of stalled replication forks.</text>
</comment>
<evidence type="ECO:0000256" key="1">
    <source>
        <dbReference type="RuleBase" id="RU368018"/>
    </source>
</evidence>
<evidence type="ECO:0000313" key="3">
    <source>
        <dbReference type="Proteomes" id="UP000191024"/>
    </source>
</evidence>
<keyword evidence="1" id="KW-0233">DNA recombination</keyword>
<comment type="subcellular location">
    <subcellularLocation>
        <location evidence="1">Nucleus</location>
    </subcellularLocation>
</comment>
<dbReference type="InterPro" id="IPR011513">
    <property type="entry name" value="Nse1"/>
</dbReference>
<keyword evidence="1" id="KW-0227">DNA damage</keyword>
<keyword evidence="1" id="KW-0808">Transferase</keyword>
<accession>A0A1G4KGF7</accession>
<dbReference type="GO" id="GO:0030915">
    <property type="term" value="C:Smc5-Smc6 complex"/>
    <property type="evidence" value="ECO:0007669"/>
    <property type="project" value="UniProtKB-UniRule"/>
</dbReference>
<keyword evidence="1" id="KW-0833">Ubl conjugation pathway</keyword>
<dbReference type="PANTHER" id="PTHR20973">
    <property type="entry name" value="NON-SMC ELEMENT 1-RELATED"/>
    <property type="match status" value="1"/>
</dbReference>
<keyword evidence="1" id="KW-0234">DNA repair</keyword>
<dbReference type="EC" id="2.3.2.27" evidence="1"/>
<keyword evidence="3" id="KW-1185">Reference proteome</keyword>
<sequence length="280" mass="31452">MVEETRSFDQQTLTGGFNDTKKRLLRYILLHRGVCSHSSLLNALRALEQDEVADEVGGEVNERLDLILKDINVNLSKVGYSVLRCYDRYGDRCYAYIDVGQTAETKLATTFNADELEYVKWCIASFMKSGGIVHDVDDHGSRVRDAVDDILERASSSSQRRLDKVVSYTEGSLHLCDYVALGASRAEELLVKLCKLKWFYRTAGGRVGLDTRGVLELNEYLSREFETPQCCACVSTTLSGVICSCRRSAWHVACFQHTVVHLTQECAECGQSLLNAFYLD</sequence>
<proteinExistence type="inferred from homology"/>